<dbReference type="GO" id="GO:0003899">
    <property type="term" value="F:DNA-directed RNA polymerase activity"/>
    <property type="evidence" value="ECO:0007669"/>
    <property type="project" value="InterPro"/>
</dbReference>
<keyword evidence="2" id="KW-0804">Transcription</keyword>
<keyword evidence="1" id="KW-0240">DNA-directed RNA polymerase</keyword>
<evidence type="ECO:0000256" key="3">
    <source>
        <dbReference type="SAM" id="MobiDB-lite"/>
    </source>
</evidence>
<dbReference type="Gene3D" id="3.90.940.10">
    <property type="match status" value="1"/>
</dbReference>
<feature type="compositionally biased region" description="Basic and acidic residues" evidence="3">
    <location>
        <begin position="208"/>
        <end position="222"/>
    </location>
</feature>
<sequence length="369" mass="42644">MSEDTIFMFNANSADKPPGSGVMEIISPCDKKNNVFSMLRKIANWRKMLSNEFIMVNTKLGINGLLIDNKKWASVEHFLLGSVVHHKMPDEYENLMFDGIHGHNDISKIKSLLNIKKYDVKESDLQKALHSKFDNVINPYMCKVLKATKYAKLTSWKRGMQCHQDEMGFKIAKDSFLTDELMRIRSSLCENNEEEECEKDVSNAQKQNKTETETETENEIKTENEIESGSCFPKNINNDTMTTNREQFFETKHVTTDSIHSAIKILSKKEIDNYEGFISKYNPNNNTTSNILTIYEKTNVIGIRMEQLALGAKSYLDHDLAIRIGNVKKIATKEFEERKIPFLICRSLPDNTKEYWKLDDMKFSHISYI</sequence>
<evidence type="ECO:0000256" key="2">
    <source>
        <dbReference type="ARBA" id="ARBA00023163"/>
    </source>
</evidence>
<reference evidence="4" key="1">
    <citation type="journal article" date="2020" name="Nature">
        <title>Giant virus diversity and host interactions through global metagenomics.</title>
        <authorList>
            <person name="Schulz F."/>
            <person name="Roux S."/>
            <person name="Paez-Espino D."/>
            <person name="Jungbluth S."/>
            <person name="Walsh D.A."/>
            <person name="Denef V.J."/>
            <person name="McMahon K.D."/>
            <person name="Konstantinidis K.T."/>
            <person name="Eloe-Fadrosh E.A."/>
            <person name="Kyrpides N.C."/>
            <person name="Woyke T."/>
        </authorList>
    </citation>
    <scope>NUCLEOTIDE SEQUENCE</scope>
    <source>
        <strain evidence="4">GVMAG-M-3300018416-26</strain>
    </source>
</reference>
<evidence type="ECO:0000313" key="4">
    <source>
        <dbReference type="EMBL" id="QHS94019.1"/>
    </source>
</evidence>
<protein>
    <submittedName>
        <fullName evidence="4">Uncharacterized protein</fullName>
    </submittedName>
</protein>
<dbReference type="GO" id="GO:0000428">
    <property type="term" value="C:DNA-directed RNA polymerase complex"/>
    <property type="evidence" value="ECO:0007669"/>
    <property type="project" value="UniProtKB-KW"/>
</dbReference>
<accession>A0A6C0BR33</accession>
<dbReference type="EMBL" id="MN739215">
    <property type="protein sequence ID" value="QHS94019.1"/>
    <property type="molecule type" value="Genomic_DNA"/>
</dbReference>
<dbReference type="AlphaFoldDB" id="A0A6C0BR33"/>
<evidence type="ECO:0000256" key="1">
    <source>
        <dbReference type="ARBA" id="ARBA00022478"/>
    </source>
</evidence>
<organism evidence="4">
    <name type="scientific">viral metagenome</name>
    <dbReference type="NCBI Taxonomy" id="1070528"/>
    <lineage>
        <taxon>unclassified sequences</taxon>
        <taxon>metagenomes</taxon>
        <taxon>organismal metagenomes</taxon>
    </lineage>
</organism>
<feature type="region of interest" description="Disordered" evidence="3">
    <location>
        <begin position="193"/>
        <end position="222"/>
    </location>
</feature>
<dbReference type="GO" id="GO:0006351">
    <property type="term" value="P:DNA-templated transcription"/>
    <property type="evidence" value="ECO:0007669"/>
    <property type="project" value="InterPro"/>
</dbReference>
<proteinExistence type="predicted"/>
<dbReference type="SUPFAM" id="SSF63562">
    <property type="entry name" value="RPB6/omega subunit-like"/>
    <property type="match status" value="1"/>
</dbReference>
<dbReference type="GO" id="GO:0003677">
    <property type="term" value="F:DNA binding"/>
    <property type="evidence" value="ECO:0007669"/>
    <property type="project" value="InterPro"/>
</dbReference>
<name>A0A6C0BR33_9ZZZZ</name>
<dbReference type="InterPro" id="IPR036161">
    <property type="entry name" value="RPB6/omega-like_sf"/>
</dbReference>